<protein>
    <submittedName>
        <fullName evidence="2">RimJ/RimL family protein N-acetyltransferase</fullName>
    </submittedName>
</protein>
<dbReference type="InterPro" id="IPR000182">
    <property type="entry name" value="GNAT_dom"/>
</dbReference>
<keyword evidence="2" id="KW-0808">Transferase</keyword>
<dbReference type="PANTHER" id="PTHR43441:SF2">
    <property type="entry name" value="FAMILY ACETYLTRANSFERASE, PUTATIVE (AFU_ORTHOLOGUE AFUA_7G00850)-RELATED"/>
    <property type="match status" value="1"/>
</dbReference>
<dbReference type="GO" id="GO:0008999">
    <property type="term" value="F:protein-N-terminal-alanine acetyltransferase activity"/>
    <property type="evidence" value="ECO:0007669"/>
    <property type="project" value="TreeGrafter"/>
</dbReference>
<evidence type="ECO:0000259" key="1">
    <source>
        <dbReference type="PROSITE" id="PS51186"/>
    </source>
</evidence>
<reference evidence="2 3" key="1">
    <citation type="submission" date="2020-08" db="EMBL/GenBank/DDBJ databases">
        <title>Genomic Encyclopedia of Type Strains, Phase IV (KMG-IV): sequencing the most valuable type-strain genomes for metagenomic binning, comparative biology and taxonomic classification.</title>
        <authorList>
            <person name="Goeker M."/>
        </authorList>
    </citation>
    <scope>NUCLEOTIDE SEQUENCE [LARGE SCALE GENOMIC DNA]</scope>
    <source>
        <strain evidence="2 3">DSM 106739</strain>
    </source>
</reference>
<dbReference type="EMBL" id="JACIET010000001">
    <property type="protein sequence ID" value="MBB4012981.1"/>
    <property type="molecule type" value="Genomic_DNA"/>
</dbReference>
<proteinExistence type="predicted"/>
<gene>
    <name evidence="2" type="ORF">GGR36_002289</name>
</gene>
<dbReference type="Gene3D" id="3.40.630.30">
    <property type="match status" value="1"/>
</dbReference>
<evidence type="ECO:0000313" key="3">
    <source>
        <dbReference type="Proteomes" id="UP000561045"/>
    </source>
</evidence>
<accession>A0A840BHF5</accession>
<dbReference type="AlphaFoldDB" id="A0A840BHF5"/>
<dbReference type="PANTHER" id="PTHR43441">
    <property type="entry name" value="RIBOSOMAL-PROTEIN-SERINE ACETYLTRANSFERASE"/>
    <property type="match status" value="1"/>
</dbReference>
<dbReference type="FunFam" id="3.40.630.30:FF:000047">
    <property type="entry name" value="Acetyltransferase, GNAT family"/>
    <property type="match status" value="1"/>
</dbReference>
<evidence type="ECO:0000313" key="2">
    <source>
        <dbReference type="EMBL" id="MBB4012981.1"/>
    </source>
</evidence>
<dbReference type="Proteomes" id="UP000561045">
    <property type="component" value="Unassembled WGS sequence"/>
</dbReference>
<dbReference type="RefSeq" id="WP_183634742.1">
    <property type="nucleotide sequence ID" value="NZ_BAABLE010000011.1"/>
</dbReference>
<name>A0A840BHF5_9RHOO</name>
<dbReference type="GO" id="GO:1990189">
    <property type="term" value="F:protein N-terminal-serine acetyltransferase activity"/>
    <property type="evidence" value="ECO:0007669"/>
    <property type="project" value="TreeGrafter"/>
</dbReference>
<dbReference type="SUPFAM" id="SSF55729">
    <property type="entry name" value="Acyl-CoA N-acyltransferases (Nat)"/>
    <property type="match status" value="1"/>
</dbReference>
<dbReference type="GO" id="GO:0005737">
    <property type="term" value="C:cytoplasm"/>
    <property type="evidence" value="ECO:0007669"/>
    <property type="project" value="TreeGrafter"/>
</dbReference>
<dbReference type="PROSITE" id="PS51186">
    <property type="entry name" value="GNAT"/>
    <property type="match status" value="1"/>
</dbReference>
<dbReference type="Pfam" id="PF13302">
    <property type="entry name" value="Acetyltransf_3"/>
    <property type="match status" value="1"/>
</dbReference>
<keyword evidence="3" id="KW-1185">Reference proteome</keyword>
<sequence>MPVAINHLGQPVGDEVPGWAPPSQPGSVTLQGRFCRVEPLEPERHAAQLFAADALDADGRSWTYLPYGPFATLTEYRAWLESVAAGTDPCFYAIIDLTTECAVGVCSYLRIDPAAGSIEVGHLHFSPLLQGKPAATEAMFLMMQHAFTLGYRRYEWKCNALNEPSRRAAQRLGFSYEGCFRQARIDRGRNRDTTWYSVIDGEWPALKAVFEQWLAPANFDEHGRQHLALSLLTKPLLAAVG</sequence>
<feature type="domain" description="N-acetyltransferase" evidence="1">
    <location>
        <begin position="35"/>
        <end position="202"/>
    </location>
</feature>
<dbReference type="InterPro" id="IPR016181">
    <property type="entry name" value="Acyl_CoA_acyltransferase"/>
</dbReference>
<dbReference type="InterPro" id="IPR051908">
    <property type="entry name" value="Ribosomal_N-acetyltransferase"/>
</dbReference>
<organism evidence="2 3">
    <name type="scientific">Niveibacterium umoris</name>
    <dbReference type="NCBI Taxonomy" id="1193620"/>
    <lineage>
        <taxon>Bacteria</taxon>
        <taxon>Pseudomonadati</taxon>
        <taxon>Pseudomonadota</taxon>
        <taxon>Betaproteobacteria</taxon>
        <taxon>Rhodocyclales</taxon>
        <taxon>Rhodocyclaceae</taxon>
        <taxon>Niveibacterium</taxon>
    </lineage>
</organism>
<comment type="caution">
    <text evidence="2">The sequence shown here is derived from an EMBL/GenBank/DDBJ whole genome shotgun (WGS) entry which is preliminary data.</text>
</comment>